<proteinExistence type="predicted"/>
<keyword evidence="1" id="KW-0732">Signal</keyword>
<dbReference type="RefSeq" id="WP_163282662.1">
    <property type="nucleotide sequence ID" value="NZ_JAAGVY010000001.1"/>
</dbReference>
<dbReference type="SUPFAM" id="SSF52266">
    <property type="entry name" value="SGNH hydrolase"/>
    <property type="match status" value="1"/>
</dbReference>
<feature type="domain" description="SGNH hydrolase-type esterase" evidence="2">
    <location>
        <begin position="50"/>
        <end position="213"/>
    </location>
</feature>
<organism evidence="3 4">
    <name type="scientific">Cryomorpha ignava</name>
    <dbReference type="NCBI Taxonomy" id="101383"/>
    <lineage>
        <taxon>Bacteria</taxon>
        <taxon>Pseudomonadati</taxon>
        <taxon>Bacteroidota</taxon>
        <taxon>Flavobacteriia</taxon>
        <taxon>Flavobacteriales</taxon>
        <taxon>Cryomorphaceae</taxon>
        <taxon>Cryomorpha</taxon>
    </lineage>
</organism>
<evidence type="ECO:0000313" key="4">
    <source>
        <dbReference type="Proteomes" id="UP000486602"/>
    </source>
</evidence>
<gene>
    <name evidence="3" type="ORF">G3O08_00270</name>
</gene>
<keyword evidence="4" id="KW-1185">Reference proteome</keyword>
<dbReference type="Proteomes" id="UP000486602">
    <property type="component" value="Unassembled WGS sequence"/>
</dbReference>
<dbReference type="PANTHER" id="PTHR30383">
    <property type="entry name" value="THIOESTERASE 1/PROTEASE 1/LYSOPHOSPHOLIPASE L1"/>
    <property type="match status" value="1"/>
</dbReference>
<dbReference type="PANTHER" id="PTHR30383:SF24">
    <property type="entry name" value="THIOESTERASE 1_PROTEASE 1_LYSOPHOSPHOLIPASE L1"/>
    <property type="match status" value="1"/>
</dbReference>
<evidence type="ECO:0000256" key="1">
    <source>
        <dbReference type="SAM" id="SignalP"/>
    </source>
</evidence>
<accession>A0A7K3WJW5</accession>
<dbReference type="Pfam" id="PF13472">
    <property type="entry name" value="Lipase_GDSL_2"/>
    <property type="match status" value="1"/>
</dbReference>
<dbReference type="Gene3D" id="3.40.50.1110">
    <property type="entry name" value="SGNH hydrolase"/>
    <property type="match status" value="1"/>
</dbReference>
<comment type="caution">
    <text evidence="3">The sequence shown here is derived from an EMBL/GenBank/DDBJ whole genome shotgun (WGS) entry which is preliminary data.</text>
</comment>
<dbReference type="GO" id="GO:0004622">
    <property type="term" value="F:phosphatidylcholine lysophospholipase activity"/>
    <property type="evidence" value="ECO:0007669"/>
    <property type="project" value="TreeGrafter"/>
</dbReference>
<feature type="chain" id="PRO_5029547252" evidence="1">
    <location>
        <begin position="23"/>
        <end position="229"/>
    </location>
</feature>
<name>A0A7K3WJW5_9FLAO</name>
<feature type="signal peptide" evidence="1">
    <location>
        <begin position="1"/>
        <end position="22"/>
    </location>
</feature>
<dbReference type="CDD" id="cd01822">
    <property type="entry name" value="Lysophospholipase_L1_like"/>
    <property type="match status" value="1"/>
</dbReference>
<evidence type="ECO:0000313" key="3">
    <source>
        <dbReference type="EMBL" id="NEN21937.1"/>
    </source>
</evidence>
<dbReference type="InterPro" id="IPR051532">
    <property type="entry name" value="Ester_Hydrolysis_Enzymes"/>
</dbReference>
<dbReference type="InterPro" id="IPR013830">
    <property type="entry name" value="SGNH_hydro"/>
</dbReference>
<dbReference type="PROSITE" id="PS51257">
    <property type="entry name" value="PROKAR_LIPOPROTEIN"/>
    <property type="match status" value="1"/>
</dbReference>
<dbReference type="AlphaFoldDB" id="A0A7K3WJW5"/>
<reference evidence="3 4" key="1">
    <citation type="submission" date="2020-02" db="EMBL/GenBank/DDBJ databases">
        <title>Out from the shadows clarifying the taxonomy of the family Cryomorphaceae and related taxa by utilizing the GTDB taxonomic framework.</title>
        <authorList>
            <person name="Bowman J.P."/>
        </authorList>
    </citation>
    <scope>NUCLEOTIDE SEQUENCE [LARGE SCALE GENOMIC DNA]</scope>
    <source>
        <strain evidence="3 4">QSSC 1-22</strain>
    </source>
</reference>
<protein>
    <submittedName>
        <fullName evidence="3">Arylesterase</fullName>
    </submittedName>
</protein>
<dbReference type="InterPro" id="IPR036514">
    <property type="entry name" value="SGNH_hydro_sf"/>
</dbReference>
<sequence length="229" mass="24930">MLKSIHLLTLFLIIFLISCTTSETEKTSEKTQSEIPADEKANAKKKIILFFGNSLSAGYGVEADESFPALIQVRIDSLNLPYTVVNAGVSGETTATGLSRIDWILENENVDIFVLELGANDGLRGLPPAETKKNLISMIDRVRKAFPEATILLAGMMVPPSMGQDYGAKYNAIYGQIQKEKNVELIPFLLKDVGGVDSLNQDDGIHPNPAGAKIVAENVWEVLGPLVRE</sequence>
<dbReference type="EMBL" id="JAAGVY010000001">
    <property type="protein sequence ID" value="NEN21937.1"/>
    <property type="molecule type" value="Genomic_DNA"/>
</dbReference>
<evidence type="ECO:0000259" key="2">
    <source>
        <dbReference type="Pfam" id="PF13472"/>
    </source>
</evidence>